<dbReference type="PANTHER" id="PTHR11557:SF0">
    <property type="entry name" value="PORPHOBILINOGEN DEAMINASE"/>
    <property type="match status" value="1"/>
</dbReference>
<evidence type="ECO:0000256" key="1">
    <source>
        <dbReference type="ARBA" id="ARBA00002869"/>
    </source>
</evidence>
<feature type="compositionally biased region" description="Basic residues" evidence="7">
    <location>
        <begin position="136"/>
        <end position="145"/>
    </location>
</feature>
<comment type="function">
    <text evidence="1">Tetrapolymerization of the monopyrrole PBG into the hydroxymethylbilane pre-uroporphyrinogen in several discrete steps.</text>
</comment>
<evidence type="ECO:0000313" key="11">
    <source>
        <dbReference type="Proteomes" id="UP001595990"/>
    </source>
</evidence>
<feature type="region of interest" description="Disordered" evidence="7">
    <location>
        <begin position="92"/>
        <end position="145"/>
    </location>
</feature>
<keyword evidence="11" id="KW-1185">Reference proteome</keyword>
<evidence type="ECO:0000256" key="4">
    <source>
        <dbReference type="ARBA" id="ARBA00022679"/>
    </source>
</evidence>
<evidence type="ECO:0000256" key="2">
    <source>
        <dbReference type="ARBA" id="ARBA00005638"/>
    </source>
</evidence>
<gene>
    <name evidence="10" type="ORF">ACFPEN_26045</name>
</gene>
<proteinExistence type="inferred from homology"/>
<feature type="domain" description="Porphobilinogen deaminase N-terminal" evidence="8">
    <location>
        <begin position="7"/>
        <end position="220"/>
    </location>
</feature>
<evidence type="ECO:0000256" key="6">
    <source>
        <dbReference type="ARBA" id="ARBA00048169"/>
    </source>
</evidence>
<dbReference type="EC" id="2.5.1.61" evidence="3"/>
<keyword evidence="5" id="KW-0627">Porphyrin biosynthesis</keyword>
<comment type="caution">
    <text evidence="10">The sequence shown here is derived from an EMBL/GenBank/DDBJ whole genome shotgun (WGS) entry which is preliminary data.</text>
</comment>
<dbReference type="InterPro" id="IPR000860">
    <property type="entry name" value="HemC"/>
</dbReference>
<dbReference type="InterPro" id="IPR036803">
    <property type="entry name" value="Porphobilinogen_deaminase_C_sf"/>
</dbReference>
<feature type="region of interest" description="Disordered" evidence="7">
    <location>
        <begin position="286"/>
        <end position="310"/>
    </location>
</feature>
<dbReference type="EMBL" id="JBHSFS010000013">
    <property type="protein sequence ID" value="MFC4516382.1"/>
    <property type="molecule type" value="Genomic_DNA"/>
</dbReference>
<evidence type="ECO:0000256" key="7">
    <source>
        <dbReference type="SAM" id="MobiDB-lite"/>
    </source>
</evidence>
<feature type="domain" description="Porphobilinogen deaminase C-terminal" evidence="9">
    <location>
        <begin position="237"/>
        <end position="295"/>
    </location>
</feature>
<accession>A0ABV9BQP0</accession>
<feature type="compositionally biased region" description="Pro residues" evidence="7">
    <location>
        <begin position="298"/>
        <end position="310"/>
    </location>
</feature>
<comment type="catalytic activity">
    <reaction evidence="6">
        <text>4 porphobilinogen + H2O = hydroxymethylbilane + 4 NH4(+)</text>
        <dbReference type="Rhea" id="RHEA:13185"/>
        <dbReference type="ChEBI" id="CHEBI:15377"/>
        <dbReference type="ChEBI" id="CHEBI:28938"/>
        <dbReference type="ChEBI" id="CHEBI:57845"/>
        <dbReference type="ChEBI" id="CHEBI:58126"/>
        <dbReference type="EC" id="2.5.1.61"/>
    </reaction>
</comment>
<evidence type="ECO:0000259" key="8">
    <source>
        <dbReference type="Pfam" id="PF01379"/>
    </source>
</evidence>
<dbReference type="SUPFAM" id="SSF53850">
    <property type="entry name" value="Periplasmic binding protein-like II"/>
    <property type="match status" value="1"/>
</dbReference>
<comment type="similarity">
    <text evidence="2">Belongs to the HMBS family.</text>
</comment>
<sequence>MKTSAVVRVGSHSSPMARWQTDWCVELLSKSQPDTCFEIATMASHGDLYQCPLSRIGGKGAFVKALGRALLDGEVDVTVSCVKDLPSPHARQPGVSIGAALERGDGPRRPRSPFWPVVPHSRRAAAGRLDRQQRPTAHRSTRQRHPHLEPVLVRGNADTHIARLADGSSGIDALLVAYAGLHRLGQTHRATQILDPALWLPASGAGMVVAEYRTGDAMIRDLSRRSRTRPPPPRLPSERAALAALQGNCMTAASAHATLADGMVTAHAAVFAPDGHTVIRTQATGAVHQADTVGRAPARPPPPPLKPSPC</sequence>
<dbReference type="Gene3D" id="3.40.190.10">
    <property type="entry name" value="Periplasmic binding protein-like II"/>
    <property type="match status" value="2"/>
</dbReference>
<dbReference type="InterPro" id="IPR022418">
    <property type="entry name" value="Porphobilinogen_deaminase_C"/>
</dbReference>
<dbReference type="Proteomes" id="UP001595990">
    <property type="component" value="Unassembled WGS sequence"/>
</dbReference>
<dbReference type="PANTHER" id="PTHR11557">
    <property type="entry name" value="PORPHOBILINOGEN DEAMINASE"/>
    <property type="match status" value="1"/>
</dbReference>
<evidence type="ECO:0000313" key="10">
    <source>
        <dbReference type="EMBL" id="MFC4516382.1"/>
    </source>
</evidence>
<protein>
    <recommendedName>
        <fullName evidence="3">hydroxymethylbilane synthase</fullName>
        <ecNumber evidence="3">2.5.1.61</ecNumber>
    </recommendedName>
</protein>
<evidence type="ECO:0000256" key="5">
    <source>
        <dbReference type="ARBA" id="ARBA00023244"/>
    </source>
</evidence>
<dbReference type="PRINTS" id="PR00151">
    <property type="entry name" value="PORPHBDMNASE"/>
</dbReference>
<dbReference type="InterPro" id="IPR022417">
    <property type="entry name" value="Porphobilin_deaminase_N"/>
</dbReference>
<evidence type="ECO:0000256" key="3">
    <source>
        <dbReference type="ARBA" id="ARBA00012655"/>
    </source>
</evidence>
<dbReference type="Pfam" id="PF03900">
    <property type="entry name" value="Porphobil_deamC"/>
    <property type="match status" value="1"/>
</dbReference>
<keyword evidence="4" id="KW-0808">Transferase</keyword>
<dbReference type="Gene3D" id="3.30.160.40">
    <property type="entry name" value="Porphobilinogen deaminase, C-terminal domain"/>
    <property type="match status" value="1"/>
</dbReference>
<dbReference type="RefSeq" id="WP_417923574.1">
    <property type="nucleotide sequence ID" value="NZ_JBHSFS010000013.1"/>
</dbReference>
<reference evidence="11" key="1">
    <citation type="journal article" date="2019" name="Int. J. Syst. Evol. Microbiol.">
        <title>The Global Catalogue of Microorganisms (GCM) 10K type strain sequencing project: providing services to taxonomists for standard genome sequencing and annotation.</title>
        <authorList>
            <consortium name="The Broad Institute Genomics Platform"/>
            <consortium name="The Broad Institute Genome Sequencing Center for Infectious Disease"/>
            <person name="Wu L."/>
            <person name="Ma J."/>
        </authorList>
    </citation>
    <scope>NUCLEOTIDE SEQUENCE [LARGE SCALE GENOMIC DNA]</scope>
    <source>
        <strain evidence="11">CECT 8064</strain>
    </source>
</reference>
<evidence type="ECO:0000259" key="9">
    <source>
        <dbReference type="Pfam" id="PF03900"/>
    </source>
</evidence>
<dbReference type="SUPFAM" id="SSF54782">
    <property type="entry name" value="Porphobilinogen deaminase (hydroxymethylbilane synthase), C-terminal domain"/>
    <property type="match status" value="1"/>
</dbReference>
<name>A0ABV9BQP0_9ACTN</name>
<dbReference type="Pfam" id="PF01379">
    <property type="entry name" value="Porphobil_deam"/>
    <property type="match status" value="1"/>
</dbReference>
<organism evidence="10 11">
    <name type="scientific">Streptomyces ehimensis</name>
    <dbReference type="NCBI Taxonomy" id="68195"/>
    <lineage>
        <taxon>Bacteria</taxon>
        <taxon>Bacillati</taxon>
        <taxon>Actinomycetota</taxon>
        <taxon>Actinomycetes</taxon>
        <taxon>Kitasatosporales</taxon>
        <taxon>Streptomycetaceae</taxon>
        <taxon>Streptomyces</taxon>
    </lineage>
</organism>